<proteinExistence type="predicted"/>
<dbReference type="AlphaFoldDB" id="K6WS98"/>
<dbReference type="InterPro" id="IPR015910">
    <property type="entry name" value="I/U_nuclsd_hydro_CS"/>
</dbReference>
<dbReference type="Gene3D" id="3.90.245.10">
    <property type="entry name" value="Ribonucleoside hydrolase-like"/>
    <property type="match status" value="1"/>
</dbReference>
<feature type="domain" description="Inosine/uridine-preferring nucleoside hydrolase" evidence="3">
    <location>
        <begin position="7"/>
        <end position="303"/>
    </location>
</feature>
<reference evidence="4 5" key="1">
    <citation type="submission" date="2012-08" db="EMBL/GenBank/DDBJ databases">
        <title>Whole genome shotgun sequence of Kineosphaera limosa NBRC 100340.</title>
        <authorList>
            <person name="Yoshida I."/>
            <person name="Isaki S."/>
            <person name="Hosoyama A."/>
            <person name="Tsuchikane K."/>
            <person name="Katsumata H."/>
            <person name="Ando Y."/>
            <person name="Ohji S."/>
            <person name="Hamada M."/>
            <person name="Tamura T."/>
            <person name="Yamazoe A."/>
            <person name="Yamazaki S."/>
            <person name="Fujita N."/>
        </authorList>
    </citation>
    <scope>NUCLEOTIDE SEQUENCE [LARGE SCALE GENOMIC DNA]</scope>
    <source>
        <strain evidence="4 5">NBRC 100340</strain>
    </source>
</reference>
<evidence type="ECO:0000259" key="3">
    <source>
        <dbReference type="Pfam" id="PF01156"/>
    </source>
</evidence>
<dbReference type="InterPro" id="IPR023186">
    <property type="entry name" value="IUNH"/>
</dbReference>
<dbReference type="CDD" id="cd02651">
    <property type="entry name" value="nuc_hydro_IU_UC_XIUA"/>
    <property type="match status" value="1"/>
</dbReference>
<dbReference type="InterPro" id="IPR036452">
    <property type="entry name" value="Ribo_hydro-like"/>
</dbReference>
<dbReference type="GO" id="GO:0005829">
    <property type="term" value="C:cytosol"/>
    <property type="evidence" value="ECO:0007669"/>
    <property type="project" value="TreeGrafter"/>
</dbReference>
<dbReference type="GO" id="GO:0006152">
    <property type="term" value="P:purine nucleoside catabolic process"/>
    <property type="evidence" value="ECO:0007669"/>
    <property type="project" value="TreeGrafter"/>
</dbReference>
<keyword evidence="2" id="KW-0326">Glycosidase</keyword>
<dbReference type="SUPFAM" id="SSF53590">
    <property type="entry name" value="Nucleoside hydrolase"/>
    <property type="match status" value="1"/>
</dbReference>
<dbReference type="eggNOG" id="COG1957">
    <property type="taxonomic scope" value="Bacteria"/>
</dbReference>
<organism evidence="4 5">
    <name type="scientific">Kineosphaera limosa NBRC 100340</name>
    <dbReference type="NCBI Taxonomy" id="1184609"/>
    <lineage>
        <taxon>Bacteria</taxon>
        <taxon>Bacillati</taxon>
        <taxon>Actinomycetota</taxon>
        <taxon>Actinomycetes</taxon>
        <taxon>Micrococcales</taxon>
        <taxon>Dermatophilaceae</taxon>
        <taxon>Kineosphaera</taxon>
    </lineage>
</organism>
<dbReference type="Pfam" id="PF01156">
    <property type="entry name" value="IU_nuc_hydro"/>
    <property type="match status" value="1"/>
</dbReference>
<dbReference type="GO" id="GO:0008477">
    <property type="term" value="F:purine nucleosidase activity"/>
    <property type="evidence" value="ECO:0007669"/>
    <property type="project" value="TreeGrafter"/>
</dbReference>
<evidence type="ECO:0000256" key="1">
    <source>
        <dbReference type="ARBA" id="ARBA00022801"/>
    </source>
</evidence>
<evidence type="ECO:0000256" key="2">
    <source>
        <dbReference type="ARBA" id="ARBA00023295"/>
    </source>
</evidence>
<dbReference type="GO" id="GO:0045437">
    <property type="term" value="F:uridine nucleosidase activity"/>
    <property type="evidence" value="ECO:0007669"/>
    <property type="project" value="UniProtKB-ARBA"/>
</dbReference>
<dbReference type="PANTHER" id="PTHR12304">
    <property type="entry name" value="INOSINE-URIDINE PREFERRING NUCLEOSIDE HYDROLASE"/>
    <property type="match status" value="1"/>
</dbReference>
<accession>K6WS98</accession>
<evidence type="ECO:0000313" key="4">
    <source>
        <dbReference type="EMBL" id="GAB96726.1"/>
    </source>
</evidence>
<dbReference type="Proteomes" id="UP000008366">
    <property type="component" value="Unassembled WGS sequence"/>
</dbReference>
<dbReference type="InterPro" id="IPR001910">
    <property type="entry name" value="Inosine/uridine_hydrolase_dom"/>
</dbReference>
<protein>
    <submittedName>
        <fullName evidence="4">Pyrimidine-specific ribonucleoside hydrolase RihB</fullName>
    </submittedName>
</protein>
<dbReference type="RefSeq" id="WP_006593258.1">
    <property type="nucleotide sequence ID" value="NZ_BAHD01000046.1"/>
</dbReference>
<evidence type="ECO:0000313" key="5">
    <source>
        <dbReference type="Proteomes" id="UP000008366"/>
    </source>
</evidence>
<dbReference type="STRING" id="1184609.KILIM_046_00100"/>
<dbReference type="PROSITE" id="PS01247">
    <property type="entry name" value="IUNH"/>
    <property type="match status" value="1"/>
</dbReference>
<name>K6WS98_9MICO</name>
<sequence length="323" mass="33702">MSTPTKIVLDCDPGHDDAVALLLAHADPRIDLLAVTTIGGNQTLEKVTRNTLGILTLIGCTDVPVAAGCTRPLVREMRVAADIHGESGLDGVDLPEPTITLDPRHAVDVIIETVMAHGPGEVTLVPTGPLTNIALAARREPAIIERVREVVLMGGGVHVGNATPVAEFNILVDPEAADIVFGAGWPVVMVGLDVTHEALATPQVAARVAQIDSVAGRFVGQLIEAFGENYRQVQGFDAPPVHDPCALAYVIDNSIVGTRRAPLTVELRGEHTTGMTVADLRGPEPADCPTSVGVSLDVDKFWDLVVGALEELAPGAQPGASPG</sequence>
<dbReference type="EMBL" id="BAHD01000046">
    <property type="protein sequence ID" value="GAB96726.1"/>
    <property type="molecule type" value="Genomic_DNA"/>
</dbReference>
<keyword evidence="1 4" id="KW-0378">Hydrolase</keyword>
<keyword evidence="5" id="KW-1185">Reference proteome</keyword>
<dbReference type="OrthoDB" id="9797882at2"/>
<comment type="caution">
    <text evidence="4">The sequence shown here is derived from an EMBL/GenBank/DDBJ whole genome shotgun (WGS) entry which is preliminary data.</text>
</comment>
<gene>
    <name evidence="4" type="primary">rihB</name>
    <name evidence="4" type="ORF">KILIM_046_00100</name>
</gene>
<dbReference type="PANTHER" id="PTHR12304:SF4">
    <property type="entry name" value="URIDINE NUCLEOSIDASE"/>
    <property type="match status" value="1"/>
</dbReference>